<organism evidence="9 10">
    <name type="scientific">Cyphellophora attinorum</name>
    <dbReference type="NCBI Taxonomy" id="1664694"/>
    <lineage>
        <taxon>Eukaryota</taxon>
        <taxon>Fungi</taxon>
        <taxon>Dikarya</taxon>
        <taxon>Ascomycota</taxon>
        <taxon>Pezizomycotina</taxon>
        <taxon>Eurotiomycetes</taxon>
        <taxon>Chaetothyriomycetidae</taxon>
        <taxon>Chaetothyriales</taxon>
        <taxon>Cyphellophoraceae</taxon>
        <taxon>Cyphellophora</taxon>
    </lineage>
</organism>
<protein>
    <recommendedName>
        <fullName evidence="11">Protein PET100, mitochondrial</fullName>
    </recommendedName>
</protein>
<comment type="caution">
    <text evidence="9">The sequence shown here is derived from an EMBL/GenBank/DDBJ whole genome shotgun (WGS) entry which is preliminary data.</text>
</comment>
<keyword evidence="6" id="KW-0496">Mitochondrion</keyword>
<dbReference type="GO" id="GO:0005743">
    <property type="term" value="C:mitochondrial inner membrane"/>
    <property type="evidence" value="ECO:0007669"/>
    <property type="project" value="TreeGrafter"/>
</dbReference>
<keyword evidence="4" id="KW-0809">Transit peptide</keyword>
<dbReference type="PANTHER" id="PTHR33968:SF1">
    <property type="entry name" value="PROTEIN PET100 HOMOLOG, MITOCHONDRIAL"/>
    <property type="match status" value="1"/>
</dbReference>
<dbReference type="GO" id="GO:0051082">
    <property type="term" value="F:unfolded protein binding"/>
    <property type="evidence" value="ECO:0007669"/>
    <property type="project" value="TreeGrafter"/>
</dbReference>
<evidence type="ECO:0000256" key="1">
    <source>
        <dbReference type="ARBA" id="ARBA00004167"/>
    </source>
</evidence>
<keyword evidence="10" id="KW-1185">Reference proteome</keyword>
<evidence type="ECO:0000256" key="2">
    <source>
        <dbReference type="ARBA" id="ARBA00004325"/>
    </source>
</evidence>
<evidence type="ECO:0000256" key="8">
    <source>
        <dbReference type="ARBA" id="ARBA00038077"/>
    </source>
</evidence>
<evidence type="ECO:0000313" key="10">
    <source>
        <dbReference type="Proteomes" id="UP000038010"/>
    </source>
</evidence>
<keyword evidence="7" id="KW-0472">Membrane</keyword>
<comment type="subcellular location">
    <subcellularLocation>
        <location evidence="1">Membrane</location>
        <topology evidence="1">Single-pass membrane protein</topology>
    </subcellularLocation>
    <subcellularLocation>
        <location evidence="2">Mitochondrion membrane</location>
    </subcellularLocation>
</comment>
<keyword evidence="5" id="KW-1133">Transmembrane helix</keyword>
<name>A0A0N1HB90_9EURO</name>
<dbReference type="GeneID" id="28741653"/>
<dbReference type="OrthoDB" id="18175at2759"/>
<dbReference type="RefSeq" id="XP_018001497.1">
    <property type="nucleotide sequence ID" value="XM_018149773.1"/>
</dbReference>
<dbReference type="PANTHER" id="PTHR33968">
    <property type="entry name" value="PROTEIN PET100 HOMOLOG, MITOCHONDRIAL"/>
    <property type="match status" value="1"/>
</dbReference>
<evidence type="ECO:0000256" key="7">
    <source>
        <dbReference type="ARBA" id="ARBA00023136"/>
    </source>
</evidence>
<keyword evidence="3" id="KW-0812">Transmembrane</keyword>
<evidence type="ECO:0000256" key="5">
    <source>
        <dbReference type="ARBA" id="ARBA00022989"/>
    </source>
</evidence>
<evidence type="ECO:0000256" key="4">
    <source>
        <dbReference type="ARBA" id="ARBA00022946"/>
    </source>
</evidence>
<gene>
    <name evidence="9" type="ORF">AB675_9257</name>
</gene>
<dbReference type="GO" id="GO:0033617">
    <property type="term" value="P:mitochondrial respiratory chain complex IV assembly"/>
    <property type="evidence" value="ECO:0007669"/>
    <property type="project" value="InterPro"/>
</dbReference>
<evidence type="ECO:0000313" key="9">
    <source>
        <dbReference type="EMBL" id="KPI41534.1"/>
    </source>
</evidence>
<evidence type="ECO:0000256" key="6">
    <source>
        <dbReference type="ARBA" id="ARBA00023128"/>
    </source>
</evidence>
<proteinExistence type="inferred from homology"/>
<comment type="similarity">
    <text evidence="8">Belongs to the PET100 family.</text>
</comment>
<dbReference type="VEuPathDB" id="FungiDB:AB675_9257"/>
<dbReference type="InterPro" id="IPR018625">
    <property type="entry name" value="Pet100"/>
</dbReference>
<accession>A0A0N1HB90</accession>
<evidence type="ECO:0000256" key="3">
    <source>
        <dbReference type="ARBA" id="ARBA00022692"/>
    </source>
</evidence>
<dbReference type="EMBL" id="LFJN01000009">
    <property type="protein sequence ID" value="KPI41534.1"/>
    <property type="molecule type" value="Genomic_DNA"/>
</dbReference>
<evidence type="ECO:0008006" key="11">
    <source>
        <dbReference type="Google" id="ProtNLM"/>
    </source>
</evidence>
<dbReference type="Proteomes" id="UP000038010">
    <property type="component" value="Unassembled WGS sequence"/>
</dbReference>
<dbReference type="AlphaFoldDB" id="A0A0N1HB90"/>
<sequence length="100" mass="11833">MLTKLLRPLRGSNLEIFKFGLYLSFPIGWMYYFGTNLDERFSIPDFWPTQEQSHKLPYDRHDLKKEVERLQGQMRERKRAEALQAAQSRNLLEQQGGEGS</sequence>
<dbReference type="Pfam" id="PF09803">
    <property type="entry name" value="Pet100"/>
    <property type="match status" value="1"/>
</dbReference>
<reference evidence="9 10" key="1">
    <citation type="submission" date="2015-06" db="EMBL/GenBank/DDBJ databases">
        <title>Draft genome of the ant-associated black yeast Phialophora attae CBS 131958.</title>
        <authorList>
            <person name="Moreno L.F."/>
            <person name="Stielow B.J."/>
            <person name="de Hoog S."/>
            <person name="Vicente V.A."/>
            <person name="Weiss V.A."/>
            <person name="de Vries M."/>
            <person name="Cruz L.M."/>
            <person name="Souza E.M."/>
        </authorList>
    </citation>
    <scope>NUCLEOTIDE SEQUENCE [LARGE SCALE GENOMIC DNA]</scope>
    <source>
        <strain evidence="9 10">CBS 131958</strain>
    </source>
</reference>